<protein>
    <submittedName>
        <fullName evidence="6">Uncharacterized protein</fullName>
    </submittedName>
</protein>
<accession>A0AAV6ZAC7</accession>
<evidence type="ECO:0000256" key="3">
    <source>
        <dbReference type="ARBA" id="ARBA00022723"/>
    </source>
</evidence>
<evidence type="ECO:0000256" key="1">
    <source>
        <dbReference type="ARBA" id="ARBA00001971"/>
    </source>
</evidence>
<feature type="transmembrane region" description="Helical" evidence="5">
    <location>
        <begin position="6"/>
        <end position="25"/>
    </location>
</feature>
<dbReference type="GO" id="GO:0020037">
    <property type="term" value="F:heme binding"/>
    <property type="evidence" value="ECO:0007669"/>
    <property type="project" value="InterPro"/>
</dbReference>
<dbReference type="InterPro" id="IPR036396">
    <property type="entry name" value="Cyt_P450_sf"/>
</dbReference>
<dbReference type="Gene3D" id="1.10.630.10">
    <property type="entry name" value="Cytochrome P450"/>
    <property type="match status" value="1"/>
</dbReference>
<dbReference type="GO" id="GO:0016712">
    <property type="term" value="F:oxidoreductase activity, acting on paired donors, with incorporation or reduction of molecular oxygen, reduced flavin or flavoprotein as one donor, and incorporation of one atom of oxygen"/>
    <property type="evidence" value="ECO:0007669"/>
    <property type="project" value="TreeGrafter"/>
</dbReference>
<comment type="cofactor">
    <cofactor evidence="1">
        <name>heme</name>
        <dbReference type="ChEBI" id="CHEBI:30413"/>
    </cofactor>
</comment>
<keyword evidence="5" id="KW-1133">Transmembrane helix</keyword>
<evidence type="ECO:0000313" key="6">
    <source>
        <dbReference type="EMBL" id="KAG8544334.1"/>
    </source>
</evidence>
<dbReference type="InterPro" id="IPR001128">
    <property type="entry name" value="Cyt_P450"/>
</dbReference>
<sequence>MMSVLPVFSVVVSFLLSLLFLLTFWRKDKKYKFLPPGPAPLPLLGTPKYMGDRAACKYFPELSRKYGPVFTVWKLNEPIVVICGYEAVKDALLQHAEEFSNRPFFPVIHAYSKGYCFPSIDGERWRQLRRFTMSSLRNVGMGKSSMERQVLEESKYLIKAVTQMGGERPPLGSPGYSL</sequence>
<keyword evidence="4" id="KW-0408">Iron</keyword>
<dbReference type="GO" id="GO:0008392">
    <property type="term" value="F:arachidonate epoxygenase activity"/>
    <property type="evidence" value="ECO:0007669"/>
    <property type="project" value="TreeGrafter"/>
</dbReference>
<keyword evidence="3" id="KW-0479">Metal-binding</keyword>
<dbReference type="EMBL" id="WNYA01002372">
    <property type="protein sequence ID" value="KAG8544334.1"/>
    <property type="molecule type" value="Genomic_DNA"/>
</dbReference>
<dbReference type="Pfam" id="PF00067">
    <property type="entry name" value="p450"/>
    <property type="match status" value="1"/>
</dbReference>
<comment type="caution">
    <text evidence="6">The sequence shown here is derived from an EMBL/GenBank/DDBJ whole genome shotgun (WGS) entry which is preliminary data.</text>
</comment>
<proteinExistence type="inferred from homology"/>
<evidence type="ECO:0000313" key="7">
    <source>
        <dbReference type="Proteomes" id="UP000824782"/>
    </source>
</evidence>
<dbReference type="InterPro" id="IPR002401">
    <property type="entry name" value="Cyt_P450_E_grp-I"/>
</dbReference>
<keyword evidence="5" id="KW-0812">Transmembrane</keyword>
<keyword evidence="5" id="KW-0472">Membrane</keyword>
<dbReference type="PANTHER" id="PTHR24300">
    <property type="entry name" value="CYTOCHROME P450 508A4-RELATED"/>
    <property type="match status" value="1"/>
</dbReference>
<dbReference type="AlphaFoldDB" id="A0AAV6ZAC7"/>
<dbReference type="GO" id="GO:0019373">
    <property type="term" value="P:epoxygenase P450 pathway"/>
    <property type="evidence" value="ECO:0007669"/>
    <property type="project" value="TreeGrafter"/>
</dbReference>
<keyword evidence="7" id="KW-1185">Reference proteome</keyword>
<dbReference type="GO" id="GO:0005737">
    <property type="term" value="C:cytoplasm"/>
    <property type="evidence" value="ECO:0007669"/>
    <property type="project" value="TreeGrafter"/>
</dbReference>
<dbReference type="Proteomes" id="UP000824782">
    <property type="component" value="Unassembled WGS sequence"/>
</dbReference>
<gene>
    <name evidence="6" type="ORF">GDO81_022670</name>
</gene>
<dbReference type="GO" id="GO:0005506">
    <property type="term" value="F:iron ion binding"/>
    <property type="evidence" value="ECO:0007669"/>
    <property type="project" value="InterPro"/>
</dbReference>
<dbReference type="InterPro" id="IPR050182">
    <property type="entry name" value="Cytochrome_P450_fam2"/>
</dbReference>
<dbReference type="SUPFAM" id="SSF48264">
    <property type="entry name" value="Cytochrome P450"/>
    <property type="match status" value="1"/>
</dbReference>
<comment type="similarity">
    <text evidence="2">Belongs to the cytochrome P450 family.</text>
</comment>
<evidence type="ECO:0000256" key="5">
    <source>
        <dbReference type="SAM" id="Phobius"/>
    </source>
</evidence>
<evidence type="ECO:0000256" key="4">
    <source>
        <dbReference type="ARBA" id="ARBA00023004"/>
    </source>
</evidence>
<organism evidence="6 7">
    <name type="scientific">Engystomops pustulosus</name>
    <name type="common">Tungara frog</name>
    <name type="synonym">Physalaemus pustulosus</name>
    <dbReference type="NCBI Taxonomy" id="76066"/>
    <lineage>
        <taxon>Eukaryota</taxon>
        <taxon>Metazoa</taxon>
        <taxon>Chordata</taxon>
        <taxon>Craniata</taxon>
        <taxon>Vertebrata</taxon>
        <taxon>Euteleostomi</taxon>
        <taxon>Amphibia</taxon>
        <taxon>Batrachia</taxon>
        <taxon>Anura</taxon>
        <taxon>Neobatrachia</taxon>
        <taxon>Hyloidea</taxon>
        <taxon>Leptodactylidae</taxon>
        <taxon>Leiuperinae</taxon>
        <taxon>Engystomops</taxon>
    </lineage>
</organism>
<reference evidence="6" key="1">
    <citation type="thesis" date="2020" institute="ProQuest LLC" country="789 East Eisenhower Parkway, Ann Arbor, MI, USA">
        <title>Comparative Genomics and Chromosome Evolution.</title>
        <authorList>
            <person name="Mudd A.B."/>
        </authorList>
    </citation>
    <scope>NUCLEOTIDE SEQUENCE</scope>
    <source>
        <strain evidence="6">237g6f4</strain>
        <tissue evidence="6">Blood</tissue>
    </source>
</reference>
<dbReference type="PRINTS" id="PR00463">
    <property type="entry name" value="EP450I"/>
</dbReference>
<name>A0AAV6ZAC7_ENGPU</name>
<dbReference type="GO" id="GO:0006805">
    <property type="term" value="P:xenobiotic metabolic process"/>
    <property type="evidence" value="ECO:0007669"/>
    <property type="project" value="TreeGrafter"/>
</dbReference>
<dbReference type="PANTHER" id="PTHR24300:SF402">
    <property type="entry name" value="CYTOCHROME P450 2C3"/>
    <property type="match status" value="1"/>
</dbReference>
<evidence type="ECO:0000256" key="2">
    <source>
        <dbReference type="ARBA" id="ARBA00010617"/>
    </source>
</evidence>